<sequence length="430" mass="48358">MAVEICVKAAVGAPDILGDCPFSQRALLTLEEKKVPYKRHLINISDKPQWFLEISPEGKVPVVKFDDKWVADSDVIVRIIEEKYPEPSLTNPPEFASVGSKIFPSFVNFLKSKDPNDGTEQALLEELKALDEHLKTHGGPFIAGEKVTAVDLSLAPKLYHLQVALEHFKQWTVPESLAHVHGYTKKLFALESFQKTKAEKQYVIAGWVPKASKKLGFVYNAPWARYPLALSCRNKKKLAYITINFLENEIHTTFSTINSNERCVLSRGCEGERAQGKRGKSKAPSVDALEPRVAILEIALSVAQDSLEGLEERVDNLDGEYTEFTVATKALIQDQANTLRGEFQSFHDELLKFYSFVQEELRIVRAEVEKVHSDWAWHKRTLSVSSASASTSDARHIDVPKLNTYDDTRNATIVDNFLFGLDQYFDAMGV</sequence>
<name>A0ACB8L3V0_CITSI</name>
<proteinExistence type="predicted"/>
<comment type="caution">
    <text evidence="1">The sequence shown here is derived from an EMBL/GenBank/DDBJ whole genome shotgun (WGS) entry which is preliminary data.</text>
</comment>
<organism evidence="1 2">
    <name type="scientific">Citrus sinensis</name>
    <name type="common">Sweet orange</name>
    <name type="synonym">Citrus aurantium var. sinensis</name>
    <dbReference type="NCBI Taxonomy" id="2711"/>
    <lineage>
        <taxon>Eukaryota</taxon>
        <taxon>Viridiplantae</taxon>
        <taxon>Streptophyta</taxon>
        <taxon>Embryophyta</taxon>
        <taxon>Tracheophyta</taxon>
        <taxon>Spermatophyta</taxon>
        <taxon>Magnoliopsida</taxon>
        <taxon>eudicotyledons</taxon>
        <taxon>Gunneridae</taxon>
        <taxon>Pentapetalae</taxon>
        <taxon>rosids</taxon>
        <taxon>malvids</taxon>
        <taxon>Sapindales</taxon>
        <taxon>Rutaceae</taxon>
        <taxon>Aurantioideae</taxon>
        <taxon>Citrus</taxon>
    </lineage>
</organism>
<evidence type="ECO:0000313" key="1">
    <source>
        <dbReference type="EMBL" id="KAH9767885.1"/>
    </source>
</evidence>
<evidence type="ECO:0000313" key="2">
    <source>
        <dbReference type="Proteomes" id="UP000829398"/>
    </source>
</evidence>
<dbReference type="Proteomes" id="UP000829398">
    <property type="component" value="Chromosome 4"/>
</dbReference>
<gene>
    <name evidence="1" type="ORF">KPL71_011443</name>
</gene>
<protein>
    <submittedName>
        <fullName evidence="1">Glutathione S-transferase DHAR2</fullName>
    </submittedName>
</protein>
<reference evidence="2" key="1">
    <citation type="journal article" date="2023" name="Hortic. Res.">
        <title>A chromosome-level phased genome enabling allele-level studies in sweet orange: a case study on citrus Huanglongbing tolerance.</title>
        <authorList>
            <person name="Wu B."/>
            <person name="Yu Q."/>
            <person name="Deng Z."/>
            <person name="Duan Y."/>
            <person name="Luo F."/>
            <person name="Gmitter F. Jr."/>
        </authorList>
    </citation>
    <scope>NUCLEOTIDE SEQUENCE [LARGE SCALE GENOMIC DNA]</scope>
    <source>
        <strain evidence="2">cv. Valencia</strain>
    </source>
</reference>
<keyword evidence="2" id="KW-1185">Reference proteome</keyword>
<accession>A0ACB8L3V0</accession>
<dbReference type="EMBL" id="CM039173">
    <property type="protein sequence ID" value="KAH9767885.1"/>
    <property type="molecule type" value="Genomic_DNA"/>
</dbReference>